<keyword evidence="3" id="KW-1185">Reference proteome</keyword>
<evidence type="ECO:0000313" key="3">
    <source>
        <dbReference type="Proteomes" id="UP000244978"/>
    </source>
</evidence>
<proteinExistence type="predicted"/>
<evidence type="ECO:0000256" key="1">
    <source>
        <dbReference type="SAM" id="Phobius"/>
    </source>
</evidence>
<dbReference type="AlphaFoldDB" id="A0A2U1T0F9"/>
<reference evidence="3" key="1">
    <citation type="submission" date="2018-04" db="EMBL/GenBank/DDBJ databases">
        <authorList>
            <person name="Liu S."/>
            <person name="Wang Z."/>
            <person name="Li J."/>
        </authorList>
    </citation>
    <scope>NUCLEOTIDE SEQUENCE [LARGE SCALE GENOMIC DNA]</scope>
    <source>
        <strain evidence="3">S1194</strain>
    </source>
</reference>
<feature type="transmembrane region" description="Helical" evidence="1">
    <location>
        <begin position="68"/>
        <end position="87"/>
    </location>
</feature>
<protein>
    <submittedName>
        <fullName evidence="2">Uncharacterized protein</fullName>
    </submittedName>
</protein>
<keyword evidence="1" id="KW-0472">Membrane</keyword>
<comment type="caution">
    <text evidence="2">The sequence shown here is derived from an EMBL/GenBank/DDBJ whole genome shotgun (WGS) entry which is preliminary data.</text>
</comment>
<feature type="transmembrane region" description="Helical" evidence="1">
    <location>
        <begin position="93"/>
        <end position="112"/>
    </location>
</feature>
<evidence type="ECO:0000313" key="2">
    <source>
        <dbReference type="EMBL" id="PWB97352.1"/>
    </source>
</evidence>
<feature type="transmembrane region" description="Helical" evidence="1">
    <location>
        <begin position="35"/>
        <end position="56"/>
    </location>
</feature>
<name>A0A2U1T0F9_9MICO</name>
<feature type="transmembrane region" description="Helical" evidence="1">
    <location>
        <begin position="7"/>
        <end position="29"/>
    </location>
</feature>
<keyword evidence="1" id="KW-1133">Transmembrane helix</keyword>
<dbReference type="Proteomes" id="UP000244978">
    <property type="component" value="Unassembled WGS sequence"/>
</dbReference>
<sequence>MGAYSNRLITMTAAISALVFAVVVVVAGLDAVDNPGAAVLSLVVIAASSMIVITATDPYRGPFQRKSHGWTVALGVFAAGLLAVAAGDAPAHASMGWVAPVVLGLFSIGMAAYRPVRELVGFGGVAAVLIGFIVMLQAVKDVSDVPPVVTVAFVVLPLLALNLSAGAFTDSMIKSIEHWHVRATQAVDRMSEEREPGIARSVQQDRVTILKQEVVPFFGEVLANNEITPDVRERARSIADAIRAVMVAEVDRTWLENVVDHLRGRARRGGEGQSQPSTILDDDNIANLMSYDQRTALRALLVAIYDNAHGRPEDLEIMLARADGRCRGVLTLRVDMTDGLVKSRFGPYLAVMRVVFRRVRAEYLQSVLTVRFSYDQ</sequence>
<accession>A0A2U1T0F9</accession>
<keyword evidence="1" id="KW-0812">Transmembrane</keyword>
<gene>
    <name evidence="2" type="ORF">DF220_05565</name>
</gene>
<organism evidence="2 3">
    <name type="scientific">Homoserinimonas hongtaonis</name>
    <dbReference type="NCBI Taxonomy" id="2079791"/>
    <lineage>
        <taxon>Bacteria</taxon>
        <taxon>Bacillati</taxon>
        <taxon>Actinomycetota</taxon>
        <taxon>Actinomycetes</taxon>
        <taxon>Micrococcales</taxon>
        <taxon>Microbacteriaceae</taxon>
        <taxon>Homoserinimonas</taxon>
    </lineage>
</organism>
<feature type="transmembrane region" description="Helical" evidence="1">
    <location>
        <begin position="119"/>
        <end position="139"/>
    </location>
</feature>
<feature type="transmembrane region" description="Helical" evidence="1">
    <location>
        <begin position="145"/>
        <end position="168"/>
    </location>
</feature>
<dbReference type="EMBL" id="QEEX01000001">
    <property type="protein sequence ID" value="PWB97352.1"/>
    <property type="molecule type" value="Genomic_DNA"/>
</dbReference>